<dbReference type="OrthoDB" id="9811174at2"/>
<dbReference type="RefSeq" id="WP_110823024.1">
    <property type="nucleotide sequence ID" value="NZ_PRLG01000039.1"/>
</dbReference>
<proteinExistence type="predicted"/>
<dbReference type="Gene3D" id="1.10.1660.10">
    <property type="match status" value="1"/>
</dbReference>
<keyword evidence="4" id="KW-0804">Transcription</keyword>
<dbReference type="InterPro" id="IPR000551">
    <property type="entry name" value="MerR-type_HTH_dom"/>
</dbReference>
<dbReference type="SUPFAM" id="SSF46955">
    <property type="entry name" value="Putative DNA-binding domain"/>
    <property type="match status" value="1"/>
</dbReference>
<dbReference type="PRINTS" id="PR00040">
    <property type="entry name" value="HTHMERR"/>
</dbReference>
<keyword evidence="2" id="KW-0805">Transcription regulation</keyword>
<feature type="domain" description="HTH merR-type" evidence="5">
    <location>
        <begin position="1"/>
        <end position="70"/>
    </location>
</feature>
<reference evidence="6 7" key="1">
    <citation type="submission" date="2018-01" db="EMBL/GenBank/DDBJ databases">
        <title>Genome sequence of the PGP bacterium Paenibacillus illinoisensis E3.</title>
        <authorList>
            <person name="Rolli E."/>
            <person name="Marasco R."/>
            <person name="Bessem C."/>
            <person name="Michoud G."/>
            <person name="Gaiarsa S."/>
            <person name="Borin S."/>
            <person name="Daffonchio D."/>
        </authorList>
    </citation>
    <scope>NUCLEOTIDE SEQUENCE [LARGE SCALE GENOMIC DNA]</scope>
    <source>
        <strain evidence="6 7">E3</strain>
    </source>
</reference>
<protein>
    <submittedName>
        <fullName evidence="6">Putative transcriptional regulator</fullName>
        <ecNumber evidence="6">4.1.1.44</ecNumber>
    </submittedName>
</protein>
<keyword evidence="1" id="KW-0678">Repressor</keyword>
<organism evidence="6 7">
    <name type="scientific">Paenibacillus illinoisensis</name>
    <dbReference type="NCBI Taxonomy" id="59845"/>
    <lineage>
        <taxon>Bacteria</taxon>
        <taxon>Bacillati</taxon>
        <taxon>Bacillota</taxon>
        <taxon>Bacilli</taxon>
        <taxon>Bacillales</taxon>
        <taxon>Paenibacillaceae</taxon>
        <taxon>Paenibacillus</taxon>
    </lineage>
</organism>
<dbReference type="SMART" id="SM00422">
    <property type="entry name" value="HTH_MERR"/>
    <property type="match status" value="1"/>
</dbReference>
<evidence type="ECO:0000256" key="3">
    <source>
        <dbReference type="ARBA" id="ARBA00023125"/>
    </source>
</evidence>
<dbReference type="Proteomes" id="UP000247459">
    <property type="component" value="Unassembled WGS sequence"/>
</dbReference>
<dbReference type="GO" id="GO:0003677">
    <property type="term" value="F:DNA binding"/>
    <property type="evidence" value="ECO:0007669"/>
    <property type="project" value="UniProtKB-KW"/>
</dbReference>
<dbReference type="GO" id="GO:0047575">
    <property type="term" value="F:4-carboxymuconolactone decarboxylase activity"/>
    <property type="evidence" value="ECO:0007669"/>
    <property type="project" value="UniProtKB-EC"/>
</dbReference>
<dbReference type="AlphaFoldDB" id="A0A2W0C4Y8"/>
<dbReference type="GO" id="GO:0003700">
    <property type="term" value="F:DNA-binding transcription factor activity"/>
    <property type="evidence" value="ECO:0007669"/>
    <property type="project" value="InterPro"/>
</dbReference>
<name>A0A2W0C4Y8_9BACL</name>
<comment type="caution">
    <text evidence="6">The sequence shown here is derived from an EMBL/GenBank/DDBJ whole genome shotgun (WGS) entry which is preliminary data.</text>
</comment>
<evidence type="ECO:0000256" key="4">
    <source>
        <dbReference type="ARBA" id="ARBA00023163"/>
    </source>
</evidence>
<dbReference type="InterPro" id="IPR047057">
    <property type="entry name" value="MerR_fam"/>
</dbReference>
<keyword evidence="6" id="KW-0456">Lyase</keyword>
<keyword evidence="3" id="KW-0238">DNA-binding</keyword>
<evidence type="ECO:0000313" key="6">
    <source>
        <dbReference type="EMBL" id="PYY25179.1"/>
    </source>
</evidence>
<dbReference type="CDD" id="cd01109">
    <property type="entry name" value="HTH_YyaN"/>
    <property type="match status" value="1"/>
</dbReference>
<evidence type="ECO:0000259" key="5">
    <source>
        <dbReference type="PROSITE" id="PS50937"/>
    </source>
</evidence>
<dbReference type="PANTHER" id="PTHR30204:SF69">
    <property type="entry name" value="MERR-FAMILY TRANSCRIPTIONAL REGULATOR"/>
    <property type="match status" value="1"/>
</dbReference>
<dbReference type="EMBL" id="PRLG01000039">
    <property type="protein sequence ID" value="PYY25179.1"/>
    <property type="molecule type" value="Genomic_DNA"/>
</dbReference>
<accession>A0A2W0C4Y8</accession>
<sequence>MYTISEMQSILNINASTLRYYEKEGILPEIERNDGGRRVYREEHLLLMKFLLCLKETGMSIEDLKAYMNLGYHVQTMLEDRRDILIKHKKSVEHQIAQIQSNLERINQKIGFYDDLISKKNLPE</sequence>
<evidence type="ECO:0000256" key="1">
    <source>
        <dbReference type="ARBA" id="ARBA00022491"/>
    </source>
</evidence>
<gene>
    <name evidence="6" type="ORF">PIL02S_06773</name>
</gene>
<dbReference type="PROSITE" id="PS50937">
    <property type="entry name" value="HTH_MERR_2"/>
    <property type="match status" value="1"/>
</dbReference>
<dbReference type="Pfam" id="PF13411">
    <property type="entry name" value="MerR_1"/>
    <property type="match status" value="1"/>
</dbReference>
<evidence type="ECO:0000256" key="2">
    <source>
        <dbReference type="ARBA" id="ARBA00023015"/>
    </source>
</evidence>
<dbReference type="PANTHER" id="PTHR30204">
    <property type="entry name" value="REDOX-CYCLING DRUG-SENSING TRANSCRIPTIONAL ACTIVATOR SOXR"/>
    <property type="match status" value="1"/>
</dbReference>
<evidence type="ECO:0000313" key="7">
    <source>
        <dbReference type="Proteomes" id="UP000247459"/>
    </source>
</evidence>
<dbReference type="EC" id="4.1.1.44" evidence="6"/>
<dbReference type="InterPro" id="IPR009061">
    <property type="entry name" value="DNA-bd_dom_put_sf"/>
</dbReference>